<dbReference type="KEGG" id="foc:113211691"/>
<organism evidence="5 6">
    <name type="scientific">Frankliniella occidentalis</name>
    <name type="common">Western flower thrips</name>
    <name type="synonym">Euthrips occidentalis</name>
    <dbReference type="NCBI Taxonomy" id="133901"/>
    <lineage>
        <taxon>Eukaryota</taxon>
        <taxon>Metazoa</taxon>
        <taxon>Ecdysozoa</taxon>
        <taxon>Arthropoda</taxon>
        <taxon>Hexapoda</taxon>
        <taxon>Insecta</taxon>
        <taxon>Pterygota</taxon>
        <taxon>Neoptera</taxon>
        <taxon>Paraneoptera</taxon>
        <taxon>Thysanoptera</taxon>
        <taxon>Terebrantia</taxon>
        <taxon>Thripoidea</taxon>
        <taxon>Thripidae</taxon>
        <taxon>Frankliniella</taxon>
    </lineage>
</organism>
<evidence type="ECO:0000313" key="6">
    <source>
        <dbReference type="RefSeq" id="XP_052121156.1"/>
    </source>
</evidence>
<feature type="chain" id="PRO_5038745047" evidence="3">
    <location>
        <begin position="19"/>
        <end position="181"/>
    </location>
</feature>
<keyword evidence="5" id="KW-1185">Reference proteome</keyword>
<dbReference type="RefSeq" id="XP_052121156.1">
    <property type="nucleotide sequence ID" value="XM_052265196.1"/>
</dbReference>
<dbReference type="CTD" id="318146"/>
<feature type="domain" description="Single" evidence="4">
    <location>
        <begin position="31"/>
        <end position="97"/>
    </location>
</feature>
<protein>
    <submittedName>
        <fullName evidence="6">Uncharacterized protein LOC113211691</fullName>
    </submittedName>
</protein>
<accession>A0A9C6WTJ8</accession>
<dbReference type="Proteomes" id="UP000504606">
    <property type="component" value="Unplaced"/>
</dbReference>
<reference evidence="6" key="2">
    <citation type="submission" date="2025-08" db="UniProtKB">
        <authorList>
            <consortium name="RefSeq"/>
        </authorList>
    </citation>
    <scope>IDENTIFICATION</scope>
    <source>
        <tissue evidence="6">Whole organism</tissue>
    </source>
</reference>
<sequence length="181" mass="18629">MLVGTLLAAWLAVTVASGAKIPVDDEEPKGCAFRGQVYAVGERWATGPPNKCAKYICEGDDQIAAVTCPWFVPAPGCRALPGDEDAVYPGCCPVRKCHEPVQDHAVTTTSEAPTTSEATTAAAAALEGRAATGMAHDVIKLSLTTDRDSTTTATATEGAVDEEDVATGTVLTPTMTPPPAV</sequence>
<evidence type="ECO:0000256" key="1">
    <source>
        <dbReference type="ARBA" id="ARBA00004613"/>
    </source>
</evidence>
<dbReference type="SMART" id="SM01318">
    <property type="entry name" value="SVWC"/>
    <property type="match status" value="1"/>
</dbReference>
<proteinExistence type="predicted"/>
<dbReference type="AlphaFoldDB" id="A0A9C6WTJ8"/>
<dbReference type="GO" id="GO:0005576">
    <property type="term" value="C:extracellular region"/>
    <property type="evidence" value="ECO:0007669"/>
    <property type="project" value="UniProtKB-SubCell"/>
</dbReference>
<gene>
    <name evidence="6" type="primary">LOC113211691</name>
</gene>
<reference evidence="6" key="1">
    <citation type="journal article" date="2018" name="Proc. Natl. Acad. Sci. U.S.A.">
        <title>Phylogenomics and the evolution of hemipteroid insects.</title>
        <authorList>
            <person name="Johnson K.P."/>
            <person name="Dietrich C.H."/>
            <person name="Friedrich F."/>
            <person name="Beutel R.G."/>
            <person name="Wipfler B."/>
            <person name="Peters R.S."/>
            <person name="Allen J.M."/>
            <person name="Petersen M."/>
            <person name="Donath A."/>
            <person name="Walden K.K."/>
            <person name="Kozlov A.M."/>
            <person name="Podsiadlowski L."/>
            <person name="Mayer C."/>
            <person name="Meusemann K."/>
            <person name="Vasilikopoulos A."/>
            <person name="Waterhouse R.M."/>
            <person name="Cameron S.L."/>
            <person name="Weirauch C."/>
            <person name="Swanson D.R."/>
            <person name="Percy D.M."/>
            <person name="Hardy N.B."/>
            <person name="Terry I."/>
            <person name="Liu S."/>
            <person name="Zhou X."/>
            <person name="Misof B."/>
            <person name="Robertson H.M."/>
            <person name="Yoshizawa K."/>
        </authorList>
    </citation>
    <scope>NUCLEOTIDE SEQUENCE</scope>
    <source>
        <tissue evidence="6">Whole organism</tissue>
    </source>
</reference>
<dbReference type="GeneID" id="113211691"/>
<evidence type="ECO:0000259" key="4">
    <source>
        <dbReference type="SMART" id="SM01318"/>
    </source>
</evidence>
<keyword evidence="2" id="KW-0964">Secreted</keyword>
<dbReference type="OrthoDB" id="6697593at2759"/>
<name>A0A9C6WTJ8_FRAOC</name>
<dbReference type="Pfam" id="PF15430">
    <property type="entry name" value="SVWC"/>
    <property type="match status" value="1"/>
</dbReference>
<evidence type="ECO:0000256" key="2">
    <source>
        <dbReference type="ARBA" id="ARBA00022525"/>
    </source>
</evidence>
<keyword evidence="3" id="KW-0732">Signal</keyword>
<feature type="signal peptide" evidence="3">
    <location>
        <begin position="1"/>
        <end position="18"/>
    </location>
</feature>
<evidence type="ECO:0000256" key="3">
    <source>
        <dbReference type="SAM" id="SignalP"/>
    </source>
</evidence>
<evidence type="ECO:0000313" key="5">
    <source>
        <dbReference type="Proteomes" id="UP000504606"/>
    </source>
</evidence>
<dbReference type="InterPro" id="IPR029277">
    <property type="entry name" value="SVWC_dom"/>
</dbReference>
<comment type="subcellular location">
    <subcellularLocation>
        <location evidence="1">Secreted</location>
    </subcellularLocation>
</comment>